<protein>
    <submittedName>
        <fullName evidence="1">Uncharacterized protein</fullName>
    </submittedName>
</protein>
<proteinExistence type="predicted"/>
<sequence length="59" mass="6564">MRKEIPHPILDTLQAAATTYADSPATTDAGRILRFIARIIPVSFVVQLFAHKMKDNAKI</sequence>
<dbReference type="EMBL" id="JAMZNK010000005">
    <property type="protein sequence ID" value="MDA6068960.1"/>
    <property type="molecule type" value="Genomic_DNA"/>
</dbReference>
<evidence type="ECO:0000313" key="1">
    <source>
        <dbReference type="EMBL" id="MDA6068960.1"/>
    </source>
</evidence>
<evidence type="ECO:0000313" key="2">
    <source>
        <dbReference type="Proteomes" id="UP001212170"/>
    </source>
</evidence>
<dbReference type="Proteomes" id="UP001212170">
    <property type="component" value="Unassembled WGS sequence"/>
</dbReference>
<dbReference type="RefSeq" id="WP_271334794.1">
    <property type="nucleotide sequence ID" value="NZ_JAMZNK010000005.1"/>
</dbReference>
<accession>A0ABT4W8S8</accession>
<keyword evidence="2" id="KW-1185">Reference proteome</keyword>
<gene>
    <name evidence="1" type="ORF">NJT12_04925</name>
</gene>
<reference evidence="1 2" key="1">
    <citation type="journal article" date="2023" name="Chemosphere">
        <title>Whole genome analysis of Flavobacterium aziz-sancarii sp. nov., isolated from Ardley Island (Antarctica), revealed a rich resistome and bioremediation potential.</title>
        <authorList>
            <person name="Otur C."/>
            <person name="Okay S."/>
            <person name="Kurt-Kizildogan A."/>
        </authorList>
    </citation>
    <scope>NUCLEOTIDE SEQUENCE [LARGE SCALE GENOMIC DNA]</scope>
    <source>
        <strain evidence="1 2">AC</strain>
    </source>
</reference>
<name>A0ABT4W8S8_9FLAO</name>
<comment type="caution">
    <text evidence="1">The sequence shown here is derived from an EMBL/GenBank/DDBJ whole genome shotgun (WGS) entry which is preliminary data.</text>
</comment>
<organism evidence="1 2">
    <name type="scientific">Flavobacterium azizsancarii</name>
    <dbReference type="NCBI Taxonomy" id="2961580"/>
    <lineage>
        <taxon>Bacteria</taxon>
        <taxon>Pseudomonadati</taxon>
        <taxon>Bacteroidota</taxon>
        <taxon>Flavobacteriia</taxon>
        <taxon>Flavobacteriales</taxon>
        <taxon>Flavobacteriaceae</taxon>
        <taxon>Flavobacterium</taxon>
    </lineage>
</organism>